<feature type="transmembrane region" description="Helical" evidence="1">
    <location>
        <begin position="133"/>
        <end position="154"/>
    </location>
</feature>
<dbReference type="OrthoDB" id="6098773at2"/>
<organism evidence="2 3">
    <name type="scientific">Pleionea mediterranea</name>
    <dbReference type="NCBI Taxonomy" id="523701"/>
    <lineage>
        <taxon>Bacteria</taxon>
        <taxon>Pseudomonadati</taxon>
        <taxon>Pseudomonadota</taxon>
        <taxon>Gammaproteobacteria</taxon>
        <taxon>Oceanospirillales</taxon>
        <taxon>Pleioneaceae</taxon>
        <taxon>Pleionea</taxon>
    </lineage>
</organism>
<keyword evidence="1" id="KW-1133">Transmembrane helix</keyword>
<keyword evidence="1" id="KW-0472">Membrane</keyword>
<accession>A0A316F5I2</accession>
<dbReference type="AlphaFoldDB" id="A0A316F5I2"/>
<keyword evidence="3" id="KW-1185">Reference proteome</keyword>
<evidence type="ECO:0000313" key="3">
    <source>
        <dbReference type="Proteomes" id="UP000245790"/>
    </source>
</evidence>
<dbReference type="EMBL" id="QGGU01000022">
    <property type="protein sequence ID" value="PWK41528.1"/>
    <property type="molecule type" value="Genomic_DNA"/>
</dbReference>
<comment type="caution">
    <text evidence="2">The sequence shown here is derived from an EMBL/GenBank/DDBJ whole genome shotgun (WGS) entry which is preliminary data.</text>
</comment>
<name>A0A316F5I2_9GAMM</name>
<reference evidence="2 3" key="1">
    <citation type="submission" date="2018-05" db="EMBL/GenBank/DDBJ databases">
        <title>Genomic Encyclopedia of Type Strains, Phase IV (KMG-IV): sequencing the most valuable type-strain genomes for metagenomic binning, comparative biology and taxonomic classification.</title>
        <authorList>
            <person name="Goeker M."/>
        </authorList>
    </citation>
    <scope>NUCLEOTIDE SEQUENCE [LARGE SCALE GENOMIC DNA]</scope>
    <source>
        <strain evidence="2 3">DSM 25350</strain>
    </source>
</reference>
<evidence type="ECO:0000256" key="1">
    <source>
        <dbReference type="SAM" id="Phobius"/>
    </source>
</evidence>
<protein>
    <submittedName>
        <fullName evidence="2">Uncharacterized protein</fullName>
    </submittedName>
</protein>
<dbReference type="Proteomes" id="UP000245790">
    <property type="component" value="Unassembled WGS sequence"/>
</dbReference>
<evidence type="ECO:0000313" key="2">
    <source>
        <dbReference type="EMBL" id="PWK41528.1"/>
    </source>
</evidence>
<keyword evidence="1" id="KW-0812">Transmembrane</keyword>
<feature type="transmembrane region" description="Helical" evidence="1">
    <location>
        <begin position="95"/>
        <end position="118"/>
    </location>
</feature>
<sequence>MENSDKSKNISGKPEVMDPEWEKIHYSEYDPDSLIGLDLSITEEESSLQKAPIKKDKFIIGPFEPAPLDYSHYQDHKYICDGRYLAIEQSHGARFYIGFTGFFFFGMTFIIPFIWVLVSLGSWGFHVGFLPELIFIVVVSSVSYVISSLLTFFAKKIKGLWTVFDRITGLVYVPPYKPGGIFKNKTPGTTIAFHRFFGAVRGLINWMYGGSAMHGMLIAPYYPKGFKPGGMGKYHEFLLLGVDGATNDGVAGFPETYTMLCHFMDKTKPYPDSLRRMIQLYQDKGIYINGKPLKEEYVINEKLYDFKLERVINPCGIMYKYINECLENNKPVDY</sequence>
<gene>
    <name evidence="2" type="ORF">C8D97_12211</name>
</gene>
<proteinExistence type="predicted"/>
<feature type="non-terminal residue" evidence="2">
    <location>
        <position position="334"/>
    </location>
</feature>
<dbReference type="RefSeq" id="WP_146196184.1">
    <property type="nucleotide sequence ID" value="NZ_QGGU01000022.1"/>
</dbReference>